<protein>
    <recommendedName>
        <fullName evidence="5">Sec-independent protein translocase protein TatA</fullName>
    </recommendedName>
</protein>
<reference evidence="4" key="1">
    <citation type="submission" date="2023-07" db="EMBL/GenBank/DDBJ databases">
        <title>Whole genome shotgun sequence of Streptomyces achromogenes subsp. rubradiris NBRC 14000.</title>
        <authorList>
            <person name="Komaki H."/>
            <person name="Tamura T."/>
        </authorList>
    </citation>
    <scope>NUCLEOTIDE SEQUENCE [LARGE SCALE GENOMIC DNA]</scope>
    <source>
        <strain evidence="4">NBRC 14000</strain>
    </source>
</reference>
<sequence length="101" mass="10641">MDSSAILWILAWSGVISVLIFVLTGILGQLIPLVRAWRKLRSTFRDDSEQNQTADGEAPPAQKSTDAQTADPVRSEAGGSAVGSERLGEADSAAPAPPSHQ</sequence>
<dbReference type="EMBL" id="BNEA01000015">
    <property type="protein sequence ID" value="GHI54053.1"/>
    <property type="molecule type" value="Genomic_DNA"/>
</dbReference>
<evidence type="ECO:0000313" key="3">
    <source>
        <dbReference type="EMBL" id="GHI54053.1"/>
    </source>
</evidence>
<organism evidence="3 4">
    <name type="scientific">Streptomyces rubradiris</name>
    <name type="common">Streptomyces achromogenes subsp. rubradiris</name>
    <dbReference type="NCBI Taxonomy" id="285531"/>
    <lineage>
        <taxon>Bacteria</taxon>
        <taxon>Bacillati</taxon>
        <taxon>Actinomycetota</taxon>
        <taxon>Actinomycetes</taxon>
        <taxon>Kitasatosporales</taxon>
        <taxon>Streptomycetaceae</taxon>
        <taxon>Streptomyces</taxon>
    </lineage>
</organism>
<keyword evidence="2" id="KW-0472">Membrane</keyword>
<proteinExistence type="predicted"/>
<evidence type="ECO:0000256" key="2">
    <source>
        <dbReference type="SAM" id="Phobius"/>
    </source>
</evidence>
<accession>A0ABQ3RDY0</accession>
<feature type="region of interest" description="Disordered" evidence="1">
    <location>
        <begin position="44"/>
        <end position="101"/>
    </location>
</feature>
<evidence type="ECO:0000313" key="4">
    <source>
        <dbReference type="Proteomes" id="UP000646738"/>
    </source>
</evidence>
<dbReference type="Proteomes" id="UP000646738">
    <property type="component" value="Unassembled WGS sequence"/>
</dbReference>
<evidence type="ECO:0000256" key="1">
    <source>
        <dbReference type="SAM" id="MobiDB-lite"/>
    </source>
</evidence>
<evidence type="ECO:0008006" key="5">
    <source>
        <dbReference type="Google" id="ProtNLM"/>
    </source>
</evidence>
<feature type="transmembrane region" description="Helical" evidence="2">
    <location>
        <begin position="6"/>
        <end position="31"/>
    </location>
</feature>
<keyword evidence="2" id="KW-1133">Transmembrane helix</keyword>
<name>A0ABQ3RDY0_STRRR</name>
<keyword evidence="2" id="KW-0812">Transmembrane</keyword>
<keyword evidence="4" id="KW-1185">Reference proteome</keyword>
<dbReference type="RefSeq" id="WP_189999243.1">
    <property type="nucleotide sequence ID" value="NZ_BNCB01000026.1"/>
</dbReference>
<comment type="caution">
    <text evidence="3">The sequence shown here is derived from an EMBL/GenBank/DDBJ whole genome shotgun (WGS) entry which is preliminary data.</text>
</comment>
<gene>
    <name evidence="3" type="ORF">Srubr_38990</name>
</gene>